<proteinExistence type="inferred from homology"/>
<dbReference type="PANTHER" id="PTHR33653">
    <property type="entry name" value="RIBONUCLEASE VAPC2"/>
    <property type="match status" value="1"/>
</dbReference>
<gene>
    <name evidence="8 10" type="primary">vapC</name>
    <name evidence="10" type="ORF">DC3_58000</name>
</gene>
<keyword evidence="11" id="KW-1185">Reference proteome</keyword>
<evidence type="ECO:0000256" key="1">
    <source>
        <dbReference type="ARBA" id="ARBA00001946"/>
    </source>
</evidence>
<dbReference type="InterPro" id="IPR050556">
    <property type="entry name" value="Type_II_TA_system_RNase"/>
</dbReference>
<comment type="similarity">
    <text evidence="7 8">Belongs to the PINc/VapC protein family.</text>
</comment>
<comment type="caution">
    <text evidence="10">The sequence shown here is derived from an EMBL/GenBank/DDBJ whole genome shotgun (WGS) entry which is preliminary data.</text>
</comment>
<dbReference type="RefSeq" id="WP_222594851.1">
    <property type="nucleotide sequence ID" value="NZ_BJXB01000063.1"/>
</dbReference>
<reference evidence="10 11" key="1">
    <citation type="submission" date="2019-07" db="EMBL/GenBank/DDBJ databases">
        <title>Whole genome shotgun sequence of Deinococcus cellulosilyticus NBRC 106333.</title>
        <authorList>
            <person name="Hosoyama A."/>
            <person name="Uohara A."/>
            <person name="Ohji S."/>
            <person name="Ichikawa N."/>
        </authorList>
    </citation>
    <scope>NUCLEOTIDE SEQUENCE [LARGE SCALE GENOMIC DNA]</scope>
    <source>
        <strain evidence="10 11">NBRC 106333</strain>
    </source>
</reference>
<evidence type="ECO:0000256" key="2">
    <source>
        <dbReference type="ARBA" id="ARBA00022649"/>
    </source>
</evidence>
<keyword evidence="8" id="KW-0800">Toxin</keyword>
<keyword evidence="6 8" id="KW-0460">Magnesium</keyword>
<evidence type="ECO:0000256" key="8">
    <source>
        <dbReference type="HAMAP-Rule" id="MF_00265"/>
    </source>
</evidence>
<feature type="domain" description="PIN" evidence="9">
    <location>
        <begin position="6"/>
        <end position="126"/>
    </location>
</feature>
<dbReference type="Gene3D" id="3.40.50.1010">
    <property type="entry name" value="5'-nuclease"/>
    <property type="match status" value="1"/>
</dbReference>
<dbReference type="EC" id="3.1.-.-" evidence="8"/>
<evidence type="ECO:0000313" key="10">
    <source>
        <dbReference type="EMBL" id="GEM50165.1"/>
    </source>
</evidence>
<dbReference type="PANTHER" id="PTHR33653:SF1">
    <property type="entry name" value="RIBONUCLEASE VAPC2"/>
    <property type="match status" value="1"/>
</dbReference>
<keyword evidence="2 8" id="KW-1277">Toxin-antitoxin system</keyword>
<accession>A0A511NBF9</accession>
<protein>
    <recommendedName>
        <fullName evidence="8">Ribonuclease VapC</fullName>
        <shortName evidence="8">RNase VapC</shortName>
        <ecNumber evidence="8">3.1.-.-</ecNumber>
    </recommendedName>
    <alternativeName>
        <fullName evidence="8">Toxin VapC</fullName>
    </alternativeName>
</protein>
<comment type="cofactor">
    <cofactor evidence="1 8">
        <name>Mg(2+)</name>
        <dbReference type="ChEBI" id="CHEBI:18420"/>
    </cofactor>
</comment>
<evidence type="ECO:0000256" key="6">
    <source>
        <dbReference type="ARBA" id="ARBA00022842"/>
    </source>
</evidence>
<evidence type="ECO:0000259" key="9">
    <source>
        <dbReference type="Pfam" id="PF01850"/>
    </source>
</evidence>
<evidence type="ECO:0000313" key="11">
    <source>
        <dbReference type="Proteomes" id="UP000321306"/>
    </source>
</evidence>
<evidence type="ECO:0000256" key="4">
    <source>
        <dbReference type="ARBA" id="ARBA00022723"/>
    </source>
</evidence>
<name>A0A511NBF9_DEIC1</name>
<evidence type="ECO:0000256" key="7">
    <source>
        <dbReference type="ARBA" id="ARBA00038093"/>
    </source>
</evidence>
<evidence type="ECO:0000256" key="3">
    <source>
        <dbReference type="ARBA" id="ARBA00022722"/>
    </source>
</evidence>
<organism evidence="10 11">
    <name type="scientific">Deinococcus cellulosilyticus (strain DSM 18568 / NBRC 106333 / KACC 11606 / 5516J-15)</name>
    <dbReference type="NCBI Taxonomy" id="1223518"/>
    <lineage>
        <taxon>Bacteria</taxon>
        <taxon>Thermotogati</taxon>
        <taxon>Deinococcota</taxon>
        <taxon>Deinococci</taxon>
        <taxon>Deinococcales</taxon>
        <taxon>Deinococcaceae</taxon>
        <taxon>Deinococcus</taxon>
    </lineage>
</organism>
<dbReference type="AlphaFoldDB" id="A0A511NBF9"/>
<dbReference type="InterPro" id="IPR022907">
    <property type="entry name" value="VapC_family"/>
</dbReference>
<keyword evidence="4 8" id="KW-0479">Metal-binding</keyword>
<dbReference type="SUPFAM" id="SSF88723">
    <property type="entry name" value="PIN domain-like"/>
    <property type="match status" value="1"/>
</dbReference>
<comment type="function">
    <text evidence="8">Toxic component of a toxin-antitoxin (TA) system. An RNase.</text>
</comment>
<feature type="binding site" evidence="8">
    <location>
        <position position="99"/>
    </location>
    <ligand>
        <name>Mg(2+)</name>
        <dbReference type="ChEBI" id="CHEBI:18420"/>
    </ligand>
</feature>
<dbReference type="GO" id="GO:0000287">
    <property type="term" value="F:magnesium ion binding"/>
    <property type="evidence" value="ECO:0007669"/>
    <property type="project" value="UniProtKB-UniRule"/>
</dbReference>
<dbReference type="GO" id="GO:0004540">
    <property type="term" value="F:RNA nuclease activity"/>
    <property type="evidence" value="ECO:0007669"/>
    <property type="project" value="InterPro"/>
</dbReference>
<keyword evidence="5 8" id="KW-0378">Hydrolase</keyword>
<dbReference type="HAMAP" id="MF_00265">
    <property type="entry name" value="VapC_Nob1"/>
    <property type="match status" value="1"/>
</dbReference>
<dbReference type="Proteomes" id="UP000321306">
    <property type="component" value="Unassembled WGS sequence"/>
</dbReference>
<evidence type="ECO:0000256" key="5">
    <source>
        <dbReference type="ARBA" id="ARBA00022801"/>
    </source>
</evidence>
<dbReference type="InterPro" id="IPR029060">
    <property type="entry name" value="PIN-like_dom_sf"/>
</dbReference>
<dbReference type="EMBL" id="BJXB01000063">
    <property type="protein sequence ID" value="GEM50165.1"/>
    <property type="molecule type" value="Genomic_DNA"/>
</dbReference>
<dbReference type="Pfam" id="PF01850">
    <property type="entry name" value="PIN"/>
    <property type="match status" value="1"/>
</dbReference>
<sequence length="133" mass="14822">MSLKFLLDTNTCIFILNHRPPHFAERFAEHPIGSIGVSSITAAELHFGMHKSGSQKNLERLKHFLTPLLVLPFNDEAARVYGRVRADLQARGTPIGPLDTLIGAHALALKVTLVTNNTREFQRIDGLALEDWL</sequence>
<keyword evidence="3 8" id="KW-0540">Nuclease</keyword>
<dbReference type="InterPro" id="IPR002716">
    <property type="entry name" value="PIN_dom"/>
</dbReference>
<dbReference type="CDD" id="cd18745">
    <property type="entry name" value="PIN_VapC4-5_FitB-like"/>
    <property type="match status" value="1"/>
</dbReference>
<dbReference type="GO" id="GO:0090729">
    <property type="term" value="F:toxin activity"/>
    <property type="evidence" value="ECO:0007669"/>
    <property type="project" value="UniProtKB-KW"/>
</dbReference>
<dbReference type="GO" id="GO:0016787">
    <property type="term" value="F:hydrolase activity"/>
    <property type="evidence" value="ECO:0007669"/>
    <property type="project" value="UniProtKB-KW"/>
</dbReference>
<feature type="binding site" evidence="8">
    <location>
        <position position="8"/>
    </location>
    <ligand>
        <name>Mg(2+)</name>
        <dbReference type="ChEBI" id="CHEBI:18420"/>
    </ligand>
</feature>